<feature type="domain" description="CS" evidence="2">
    <location>
        <begin position="241"/>
        <end position="339"/>
    </location>
</feature>
<gene>
    <name evidence="3" type="ORF">PRELSG_1207900</name>
</gene>
<dbReference type="InterPro" id="IPR007052">
    <property type="entry name" value="CS_dom"/>
</dbReference>
<dbReference type="Gene3D" id="2.60.40.790">
    <property type="match status" value="1"/>
</dbReference>
<dbReference type="RefSeq" id="XP_028534196.1">
    <property type="nucleotide sequence ID" value="XM_028677848.1"/>
</dbReference>
<evidence type="ECO:0000259" key="2">
    <source>
        <dbReference type="PROSITE" id="PS51203"/>
    </source>
</evidence>
<dbReference type="SUPFAM" id="SSF49764">
    <property type="entry name" value="HSP20-like chaperones"/>
    <property type="match status" value="1"/>
</dbReference>
<sequence>MLQLLKKLYIAFIIIFFFQWKITSSLNNRHFKIRKYNTKILSDFLNLDTRLLNNYAFLKTYKKKKILSKTKKIRSINENEEDNLGVEIEDLIKDIEKGKFGEDSLKLFRKIENRSKIKEEEEKKRMEKQEKEINMYKVDDVIKNTDDKLKKCVRSAFSSTDKSEIEDPDIKKEHNIMNKIGETFDEVMDDNYPNEELNISKIHKKINSMKDNLDNPFKDAAKTLLKYKGLLHIPFEKNLLLNKNYFHWRESLDYIECYIPIFHETNNKDIVFYFKNDYIKLEIIRDSDKILLLDHKLCGKIDYADTYWVITNDYIVNEKHINLIMPKLGNYLYIWEKLLQE</sequence>
<evidence type="ECO:0000313" key="4">
    <source>
        <dbReference type="Proteomes" id="UP000220158"/>
    </source>
</evidence>
<organism evidence="3 4">
    <name type="scientific">Plasmodium relictum</name>
    <dbReference type="NCBI Taxonomy" id="85471"/>
    <lineage>
        <taxon>Eukaryota</taxon>
        <taxon>Sar</taxon>
        <taxon>Alveolata</taxon>
        <taxon>Apicomplexa</taxon>
        <taxon>Aconoidasida</taxon>
        <taxon>Haemosporida</taxon>
        <taxon>Plasmodiidae</taxon>
        <taxon>Plasmodium</taxon>
        <taxon>Plasmodium (Haemamoeba)</taxon>
    </lineage>
</organism>
<dbReference type="Pfam" id="PF04969">
    <property type="entry name" value="CS"/>
    <property type="match status" value="1"/>
</dbReference>
<accession>A0A1J1H8G3</accession>
<keyword evidence="1" id="KW-0175">Coiled coil</keyword>
<keyword evidence="4" id="KW-1185">Reference proteome</keyword>
<dbReference type="EMBL" id="LN835307">
    <property type="protein sequence ID" value="CRH01195.1"/>
    <property type="molecule type" value="Genomic_DNA"/>
</dbReference>
<dbReference type="KEGG" id="prel:PRELSG_1207900"/>
<protein>
    <recommendedName>
        <fullName evidence="2">CS domain-containing protein</fullName>
    </recommendedName>
</protein>
<evidence type="ECO:0000256" key="1">
    <source>
        <dbReference type="SAM" id="Coils"/>
    </source>
</evidence>
<dbReference type="PROSITE" id="PS51203">
    <property type="entry name" value="CS"/>
    <property type="match status" value="1"/>
</dbReference>
<dbReference type="Proteomes" id="UP000220158">
    <property type="component" value="Chromosome 12"/>
</dbReference>
<dbReference type="OrthoDB" id="375407at2759"/>
<feature type="coiled-coil region" evidence="1">
    <location>
        <begin position="109"/>
        <end position="139"/>
    </location>
</feature>
<proteinExistence type="predicted"/>
<dbReference type="GeneID" id="39737323"/>
<evidence type="ECO:0000313" key="3">
    <source>
        <dbReference type="EMBL" id="CRH01195.1"/>
    </source>
</evidence>
<name>A0A1J1H8G3_PLARL</name>
<dbReference type="AlphaFoldDB" id="A0A1J1H8G3"/>
<dbReference type="VEuPathDB" id="PlasmoDB:PRELSG_1207900"/>
<reference evidence="3 4" key="1">
    <citation type="submission" date="2015-04" db="EMBL/GenBank/DDBJ databases">
        <authorList>
            <consortium name="Pathogen Informatics"/>
        </authorList>
    </citation>
    <scope>NUCLEOTIDE SEQUENCE [LARGE SCALE GENOMIC DNA]</scope>
    <source>
        <strain evidence="3 4">SGS1</strain>
    </source>
</reference>
<dbReference type="InterPro" id="IPR008978">
    <property type="entry name" value="HSP20-like_chaperone"/>
</dbReference>